<evidence type="ECO:0000313" key="1">
    <source>
        <dbReference type="EMBL" id="RDY06075.1"/>
    </source>
</evidence>
<feature type="non-terminal residue" evidence="1">
    <location>
        <position position="170"/>
    </location>
</feature>
<protein>
    <recommendedName>
        <fullName evidence="3">Retrotransposon gag domain-containing protein</fullName>
    </recommendedName>
</protein>
<reference evidence="1" key="1">
    <citation type="submission" date="2018-05" db="EMBL/GenBank/DDBJ databases">
        <title>Draft genome of Mucuna pruriens seed.</title>
        <authorList>
            <person name="Nnadi N.E."/>
            <person name="Vos R."/>
            <person name="Hasami M.H."/>
            <person name="Devisetty U.K."/>
            <person name="Aguiy J.C."/>
        </authorList>
    </citation>
    <scope>NUCLEOTIDE SEQUENCE [LARGE SCALE GENOMIC DNA]</scope>
    <source>
        <strain evidence="1">JCA_2017</strain>
    </source>
</reference>
<dbReference type="OrthoDB" id="1689420at2759"/>
<dbReference type="Proteomes" id="UP000257109">
    <property type="component" value="Unassembled WGS sequence"/>
</dbReference>
<name>A0A371HTG6_MUCPR</name>
<organism evidence="1 2">
    <name type="scientific">Mucuna pruriens</name>
    <name type="common">Velvet bean</name>
    <name type="synonym">Dolichos pruriens</name>
    <dbReference type="NCBI Taxonomy" id="157652"/>
    <lineage>
        <taxon>Eukaryota</taxon>
        <taxon>Viridiplantae</taxon>
        <taxon>Streptophyta</taxon>
        <taxon>Embryophyta</taxon>
        <taxon>Tracheophyta</taxon>
        <taxon>Spermatophyta</taxon>
        <taxon>Magnoliopsida</taxon>
        <taxon>eudicotyledons</taxon>
        <taxon>Gunneridae</taxon>
        <taxon>Pentapetalae</taxon>
        <taxon>rosids</taxon>
        <taxon>fabids</taxon>
        <taxon>Fabales</taxon>
        <taxon>Fabaceae</taxon>
        <taxon>Papilionoideae</taxon>
        <taxon>50 kb inversion clade</taxon>
        <taxon>NPAAA clade</taxon>
        <taxon>indigoferoid/millettioid clade</taxon>
        <taxon>Phaseoleae</taxon>
        <taxon>Mucuna</taxon>
    </lineage>
</organism>
<proteinExistence type="predicted"/>
<evidence type="ECO:0008006" key="3">
    <source>
        <dbReference type="Google" id="ProtNLM"/>
    </source>
</evidence>
<comment type="caution">
    <text evidence="1">The sequence shown here is derived from an EMBL/GenBank/DDBJ whole genome shotgun (WGS) entry which is preliminary data.</text>
</comment>
<dbReference type="AlphaFoldDB" id="A0A371HTG6"/>
<sequence>MTRRRSSSSLHPFDPEIEKTLNRIRKFKNMHVGPDLMDFLDNPLYEPDLMENNKNRTLKELATLDVLYQPWCIQYQQLEPTQTYKLKFGLIHLLPKFHDLAGEDPYKHLKKYHVVFPFSLDGTTKDWLYLQSGDMKQMFLKKFFPTSRTTTSWKEICRIHQHLGETLHEY</sequence>
<evidence type="ECO:0000313" key="2">
    <source>
        <dbReference type="Proteomes" id="UP000257109"/>
    </source>
</evidence>
<dbReference type="EMBL" id="QJKJ01001757">
    <property type="protein sequence ID" value="RDY06075.1"/>
    <property type="molecule type" value="Genomic_DNA"/>
</dbReference>
<gene>
    <name evidence="1" type="ORF">CR513_10011</name>
</gene>
<accession>A0A371HTG6</accession>
<keyword evidence="2" id="KW-1185">Reference proteome</keyword>